<dbReference type="VEuPathDB" id="FungiDB:CXQ87_003954"/>
<comment type="caution">
    <text evidence="2">The sequence shown here is derived from an EMBL/GenBank/DDBJ whole genome shotgun (WGS) entry which is preliminary data.</text>
</comment>
<feature type="compositionally biased region" description="Basic and acidic residues" evidence="1">
    <location>
        <begin position="123"/>
        <end position="137"/>
    </location>
</feature>
<organism evidence="2 3">
    <name type="scientific">Candidozyma duobushaemuli</name>
    <dbReference type="NCBI Taxonomy" id="1231522"/>
    <lineage>
        <taxon>Eukaryota</taxon>
        <taxon>Fungi</taxon>
        <taxon>Dikarya</taxon>
        <taxon>Ascomycota</taxon>
        <taxon>Saccharomycotina</taxon>
        <taxon>Pichiomycetes</taxon>
        <taxon>Metschnikowiaceae</taxon>
        <taxon>Candidozyma</taxon>
    </lineage>
</organism>
<keyword evidence="3" id="KW-1185">Reference proteome</keyword>
<feature type="region of interest" description="Disordered" evidence="1">
    <location>
        <begin position="122"/>
        <end position="234"/>
    </location>
</feature>
<proteinExistence type="predicted"/>
<accession>A0A2V1ADC7</accession>
<dbReference type="Proteomes" id="UP000244406">
    <property type="component" value="Unassembled WGS sequence"/>
</dbReference>
<dbReference type="RefSeq" id="XP_025337030.1">
    <property type="nucleotide sequence ID" value="XM_025482412.1"/>
</dbReference>
<dbReference type="GeneID" id="37003954"/>
<protein>
    <submittedName>
        <fullName evidence="2">Uncharacterized protein</fullName>
    </submittedName>
</protein>
<reference evidence="2 3" key="1">
    <citation type="submission" date="2017-12" db="EMBL/GenBank/DDBJ databases">
        <title>Genome Sequence of the Amphotericin B-resistant Candida duobushaemulonii strain, B09383.</title>
        <authorList>
            <person name="Chow N.A."/>
            <person name="Gade L."/>
            <person name="Batra D."/>
            <person name="Rowe L.A."/>
            <person name="Loparev V.N."/>
            <person name="Litvintseva A.P."/>
        </authorList>
    </citation>
    <scope>NUCLEOTIDE SEQUENCE [LARGE SCALE GENOMIC DNA]</scope>
    <source>
        <strain evidence="2 3">B09383</strain>
    </source>
</reference>
<evidence type="ECO:0000313" key="2">
    <source>
        <dbReference type="EMBL" id="PVH16090.1"/>
    </source>
</evidence>
<feature type="compositionally biased region" description="Basic and acidic residues" evidence="1">
    <location>
        <begin position="224"/>
        <end position="234"/>
    </location>
</feature>
<evidence type="ECO:0000313" key="3">
    <source>
        <dbReference type="Proteomes" id="UP000244406"/>
    </source>
</evidence>
<dbReference type="EMBL" id="PKFP01000004">
    <property type="protein sequence ID" value="PVH16090.1"/>
    <property type="molecule type" value="Genomic_DNA"/>
</dbReference>
<gene>
    <name evidence="2" type="ORF">CXQ87_003954</name>
</gene>
<feature type="compositionally biased region" description="Basic residues" evidence="1">
    <location>
        <begin position="191"/>
        <end position="215"/>
    </location>
</feature>
<name>A0A2V1ADC7_9ASCO</name>
<dbReference type="AlphaFoldDB" id="A0A2V1ADC7"/>
<evidence type="ECO:0000256" key="1">
    <source>
        <dbReference type="SAM" id="MobiDB-lite"/>
    </source>
</evidence>
<sequence length="234" mass="27509">MIDTLPTAVEFTVHPYWYGEGCVFVRDVLQSTWLPTRELVTHDNKRVYFNWAPGEFEFFMSQKYYAFDNFGSKCIAQSIYFNKLRESFHDKLRWQQHVENWKEKVREKRKVVEKKQLNAVVNDVKEKKERKERKENQNKSGQAAQRPPPKSILKEISKAYHQKPSKQVRFAVTNEEAERAEPADATSVPKKTSKLSKRRKALKNKKKREAKKTARKAAVSPLEGQKEDYKVSKA</sequence>